<dbReference type="Gene3D" id="3.40.50.2000">
    <property type="entry name" value="Glycogen Phosphorylase B"/>
    <property type="match status" value="2"/>
</dbReference>
<feature type="domain" description="Glycosyltransferase subfamily 4-like N-terminal" evidence="2">
    <location>
        <begin position="16"/>
        <end position="191"/>
    </location>
</feature>
<dbReference type="PANTHER" id="PTHR45947">
    <property type="entry name" value="SULFOQUINOVOSYL TRANSFERASE SQD2"/>
    <property type="match status" value="1"/>
</dbReference>
<dbReference type="OrthoDB" id="8523124at2"/>
<protein>
    <recommendedName>
        <fullName evidence="5">Glycosyltransferase subfamily 4-like N-terminal domain-containing protein</fullName>
    </recommendedName>
</protein>
<sequence length="398" mass="44765">MKILIFNNYYYPWNLGGAERSVETLAQGIKSRGHEVVIVSLAGNACDSFIDTVNDIKVYYIKDTNFGSSPTTSIRTPIGRIAWQISGEINHSYTKFFINILNQETPDVVHTNNLGGVSIGIWRAAHLMSIPIVHTLRGYYLLCAKGTMLSHGKTCDKRCFKCRLLTQRRKFFSNKINTVVGNSNFILNTHLRSKYFDQATQKLVIYSAFNRTPAFSRRSADSHVVFGFIGRLHPSKGLSQLLDTLTQLDSSRYSVLIAGDGDSKYVETLKHSVIDKKHISFSGWISPEEFFPNIDVLIVPSLWHDPLPRVVYESYNYGKPVIGSNRGGIPESIDEGQTGWIYDPDNPKQLLSILDRILENPESLGSMNSLCVDKAHDFSLEKCVTQYIEAYEGAFDGK</sequence>
<dbReference type="InterPro" id="IPR050194">
    <property type="entry name" value="Glycosyltransferase_grp1"/>
</dbReference>
<name>A0A2K9LND1_9GAMM</name>
<dbReference type="GO" id="GO:0016757">
    <property type="term" value="F:glycosyltransferase activity"/>
    <property type="evidence" value="ECO:0007669"/>
    <property type="project" value="InterPro"/>
</dbReference>
<dbReference type="SUPFAM" id="SSF53756">
    <property type="entry name" value="UDP-Glycosyltransferase/glycogen phosphorylase"/>
    <property type="match status" value="1"/>
</dbReference>
<dbReference type="Proteomes" id="UP000235116">
    <property type="component" value="Chromosome"/>
</dbReference>
<dbReference type="Pfam" id="PF00534">
    <property type="entry name" value="Glycos_transf_1"/>
    <property type="match status" value="1"/>
</dbReference>
<dbReference type="InterPro" id="IPR001296">
    <property type="entry name" value="Glyco_trans_1"/>
</dbReference>
<evidence type="ECO:0000313" key="3">
    <source>
        <dbReference type="EMBL" id="AUM13747.1"/>
    </source>
</evidence>
<dbReference type="RefSeq" id="WP_101895122.1">
    <property type="nucleotide sequence ID" value="NZ_CP022684.1"/>
</dbReference>
<dbReference type="AlphaFoldDB" id="A0A2K9LND1"/>
<gene>
    <name evidence="3" type="ORF">Kalk_15525</name>
</gene>
<evidence type="ECO:0000259" key="1">
    <source>
        <dbReference type="Pfam" id="PF00534"/>
    </source>
</evidence>
<evidence type="ECO:0000259" key="2">
    <source>
        <dbReference type="Pfam" id="PF13439"/>
    </source>
</evidence>
<dbReference type="EMBL" id="CP022684">
    <property type="protein sequence ID" value="AUM13747.1"/>
    <property type="molecule type" value="Genomic_DNA"/>
</dbReference>
<evidence type="ECO:0000313" key="4">
    <source>
        <dbReference type="Proteomes" id="UP000235116"/>
    </source>
</evidence>
<proteinExistence type="predicted"/>
<dbReference type="CDD" id="cd03823">
    <property type="entry name" value="GT4_ExpE7-like"/>
    <property type="match status" value="1"/>
</dbReference>
<reference evidence="4" key="1">
    <citation type="submission" date="2017-08" db="EMBL/GenBank/DDBJ databases">
        <title>Direct submision.</title>
        <authorList>
            <person name="Kim S.-J."/>
            <person name="Rhee S.-K."/>
        </authorList>
    </citation>
    <scope>NUCLEOTIDE SEQUENCE [LARGE SCALE GENOMIC DNA]</scope>
    <source>
        <strain evidence="4">GI5</strain>
    </source>
</reference>
<evidence type="ECO:0008006" key="5">
    <source>
        <dbReference type="Google" id="ProtNLM"/>
    </source>
</evidence>
<dbReference type="InterPro" id="IPR028098">
    <property type="entry name" value="Glyco_trans_4-like_N"/>
</dbReference>
<keyword evidence="4" id="KW-1185">Reference proteome</keyword>
<accession>A0A2K9LND1</accession>
<dbReference type="Pfam" id="PF13439">
    <property type="entry name" value="Glyco_transf_4"/>
    <property type="match status" value="1"/>
</dbReference>
<feature type="domain" description="Glycosyl transferase family 1" evidence="1">
    <location>
        <begin position="221"/>
        <end position="364"/>
    </location>
</feature>
<dbReference type="KEGG" id="kak:Kalk_15525"/>
<dbReference type="PANTHER" id="PTHR45947:SF13">
    <property type="entry name" value="TRANSFERASE"/>
    <property type="match status" value="1"/>
</dbReference>
<organism evidence="3 4">
    <name type="scientific">Ketobacter alkanivorans</name>
    <dbReference type="NCBI Taxonomy" id="1917421"/>
    <lineage>
        <taxon>Bacteria</taxon>
        <taxon>Pseudomonadati</taxon>
        <taxon>Pseudomonadota</taxon>
        <taxon>Gammaproteobacteria</taxon>
        <taxon>Pseudomonadales</taxon>
        <taxon>Ketobacteraceae</taxon>
        <taxon>Ketobacter</taxon>
    </lineage>
</organism>